<reference evidence="5" key="3">
    <citation type="submission" date="2015-02" db="UniProtKB">
        <authorList>
            <consortium name="EnsemblProtists"/>
        </authorList>
    </citation>
    <scope>IDENTIFICATION</scope>
    <source>
        <strain evidence="5">DAOM BR144</strain>
    </source>
</reference>
<dbReference type="InterPro" id="IPR026847">
    <property type="entry name" value="VPS13"/>
</dbReference>
<dbReference type="eggNOG" id="KOG1809">
    <property type="taxonomic scope" value="Eukaryota"/>
</dbReference>
<dbReference type="SUPFAM" id="SSF49562">
    <property type="entry name" value="C2 domain (Calcium/lipid-binding domain, CaLB)"/>
    <property type="match status" value="1"/>
</dbReference>
<dbReference type="GO" id="GO:0005509">
    <property type="term" value="F:calcium ion binding"/>
    <property type="evidence" value="ECO:0007669"/>
    <property type="project" value="InterPro"/>
</dbReference>
<feature type="domain" description="EF-hand" evidence="4">
    <location>
        <begin position="788"/>
        <end position="823"/>
    </location>
</feature>
<reference evidence="6" key="2">
    <citation type="submission" date="2010-04" db="EMBL/GenBank/DDBJ databases">
        <authorList>
            <person name="Buell R."/>
            <person name="Hamilton J."/>
            <person name="Hostetler J."/>
        </authorList>
    </citation>
    <scope>NUCLEOTIDE SEQUENCE [LARGE SCALE GENOMIC DNA]</scope>
    <source>
        <strain evidence="6">DAOM:BR144</strain>
    </source>
</reference>
<evidence type="ECO:0000259" key="4">
    <source>
        <dbReference type="PROSITE" id="PS50222"/>
    </source>
</evidence>
<dbReference type="Proteomes" id="UP000019132">
    <property type="component" value="Unassembled WGS sequence"/>
</dbReference>
<keyword evidence="2" id="KW-0106">Calcium</keyword>
<dbReference type="SMART" id="SM00054">
    <property type="entry name" value="EFh"/>
    <property type="match status" value="2"/>
</dbReference>
<dbReference type="PANTHER" id="PTHR16166">
    <property type="entry name" value="VACUOLAR PROTEIN SORTING-ASSOCIATED PROTEIN VPS13"/>
    <property type="match status" value="1"/>
</dbReference>
<protein>
    <recommendedName>
        <fullName evidence="4">EF-hand domain-containing protein</fullName>
    </recommendedName>
</protein>
<keyword evidence="6" id="KW-1185">Reference proteome</keyword>
<reference evidence="6" key="1">
    <citation type="journal article" date="2010" name="Genome Biol.">
        <title>Genome sequence of the necrotrophic plant pathogen Pythium ultimum reveals original pathogenicity mechanisms and effector repertoire.</title>
        <authorList>
            <person name="Levesque C.A."/>
            <person name="Brouwer H."/>
            <person name="Cano L."/>
            <person name="Hamilton J.P."/>
            <person name="Holt C."/>
            <person name="Huitema E."/>
            <person name="Raffaele S."/>
            <person name="Robideau G.P."/>
            <person name="Thines M."/>
            <person name="Win J."/>
            <person name="Zerillo M.M."/>
            <person name="Beakes G.W."/>
            <person name="Boore J.L."/>
            <person name="Busam D."/>
            <person name="Dumas B."/>
            <person name="Ferriera S."/>
            <person name="Fuerstenberg S.I."/>
            <person name="Gachon C.M."/>
            <person name="Gaulin E."/>
            <person name="Govers F."/>
            <person name="Grenville-Briggs L."/>
            <person name="Horner N."/>
            <person name="Hostetler J."/>
            <person name="Jiang R.H."/>
            <person name="Johnson J."/>
            <person name="Krajaejun T."/>
            <person name="Lin H."/>
            <person name="Meijer H.J."/>
            <person name="Moore B."/>
            <person name="Morris P."/>
            <person name="Phuntmart V."/>
            <person name="Puiu D."/>
            <person name="Shetty J."/>
            <person name="Stajich J.E."/>
            <person name="Tripathy S."/>
            <person name="Wawra S."/>
            <person name="van West P."/>
            <person name="Whitty B.R."/>
            <person name="Coutinho P.M."/>
            <person name="Henrissat B."/>
            <person name="Martin F."/>
            <person name="Thomas P.D."/>
            <person name="Tyler B.M."/>
            <person name="De Vries R.P."/>
            <person name="Kamoun S."/>
            <person name="Yandell M."/>
            <person name="Tisserat N."/>
            <person name="Buell C.R."/>
        </authorList>
    </citation>
    <scope>NUCLEOTIDE SEQUENCE</scope>
    <source>
        <strain evidence="6">DAOM:BR144</strain>
    </source>
</reference>
<dbReference type="GO" id="GO:0045053">
    <property type="term" value="P:protein retention in Golgi apparatus"/>
    <property type="evidence" value="ECO:0007669"/>
    <property type="project" value="TreeGrafter"/>
</dbReference>
<dbReference type="HOGENOM" id="CLU_000153_0_0_1"/>
<dbReference type="EnsemblProtists" id="PYU1_T010186">
    <property type="protein sequence ID" value="PYU1_T010186"/>
    <property type="gene ID" value="PYU1_G010166"/>
</dbReference>
<dbReference type="VEuPathDB" id="FungiDB:PYU1_G010166"/>
<dbReference type="Gene3D" id="1.10.238.10">
    <property type="entry name" value="EF-hand"/>
    <property type="match status" value="2"/>
</dbReference>
<feature type="domain" description="EF-hand" evidence="4">
    <location>
        <begin position="532"/>
        <end position="567"/>
    </location>
</feature>
<dbReference type="InterPro" id="IPR018247">
    <property type="entry name" value="EF_Hand_1_Ca_BS"/>
</dbReference>
<sequence>MWFWLGVLLLLALGVTTAFVAFGDALLTLLLRKYASQYVGDRILLFWSLRDGVLEINNIALAKDVLPAIEPMVGLPMDLERLELQQFAIELPLWNRFVMRTTGSKGMQSRIHIAGLQIGLALNKAEQWIWTREENLERFRQAVENAAKARLARVDSWTATIVQKLQQLVDARQAIREAKKKKKVSGQASPAASESDAKPAFWHKLIDEIIDSFAIVVRRFVVTIRDDYSASGIGITFEKFAIGRSHACETRRKRIVELNEFEIFANPRSRSRSDACYIIRPFSMIIGVYMPYIFQGLLMQFSNTQRALELEIMFSIDQPFMMQLRPAQVTFLMSLLHPIQFYYDWCNRACVQDDIACVELEEKDAIEYKSLYKEQWGLDHETSFFKRLYTNYKLKKEILERRVRLVELEANSPLEKYEKELPDVPPMFHTFSLAFMMPEMKMQLMDDSDKSMMLIDRNPDAITMLTLRVFQLGSSHIDVALELKDFSILIVFDPLISLMHVFLPAEDANVVKMREERDARIQKAKKDLEEKRYLEHLKAEFRLRDTDGGGSLDVAEIESLLKSVANCQNLTKDEFNETAASNSSSAPELRMFVHTVISTAFGGFYFRLLDDMLPMGLPALEVSLEELAVYGNFSMWEVGKISFDVYGKYYNMKARQIEPFLEYYQGVLDLKKDPESHVDIVYTSDRYLQLNVTAAFMETVNSNLASFSKVEGSAERVRPHIKEEDGLFWMLNESGVNLKYYVVAKKETKERHFAETVSAVVSVPSGEAHPCTLLNVDEELQEYEQQSLKEKQLRQAFRNADKDGSGELDTEEVRAVLREVYEEEERQRHPQQNDGKERFCVLPPHGSMSIPINLVDAGSFAIRQIGETEWSNFLPLSTREQRLYKKLTRYEQQQAQKVQHENGGSSSSMSMTKMIKERMGSDVPLPNMNEYVPAGTEVVYPSLSCIDNQPTSVIEKISSNNMQLGIWHLVIQPQLVLHNVLPCGVEYAIVQPEDCPKDSLDSHGEFQIVGSNSSSKRARAVKALGQVDYFEFVNEVNSRRIGLDLKFKLPKGSMCTVEDHRAYFNGDKDIPMLKTKKYLPKFERVDWSEPKDIASVGTYGELRPSGSGDFSFVLAYEKDEAAVVYTFVGKEKHWTGLRLRDMVRDGVWKEMGDWSPNIPIKGVDEPHKTNDDYNVWTRGPLGDGPMVNIAVHMNDQTIFATLKDVSAKPSYRIENRSTRHSFRYVQRGVKNAEELILKPLESHSFVWDDPLAEALEVKITPLQWKVPTIVDFMLLGEIKNVTPNDIHGEVYIDESTRVLAIGDTRVFSGIRQQAFLSDWLSNTLIDLAIHGVGITIVDTHPQEVLNITMESLRFTSSAGSRTCVFTLHHIQMDDMTPHALYPVILAPLDSGFNSDKREGWLPSEDERPFFSLTIDTAPKTGIAIFNNFDMVVNSLSVKLNLEYVLGLVNLLLEFAPGSDEETMIQRGIDYKNTMLTLNISLPDEGVEGGMLLYFKKWKLSPFDFHLVFDSSQEDRGEGISSILGSTLGSIIGGIAHVTPEFHFGEIVYRNTFFYEYDLVYDVVWKIVLAVVGQWYKIVGSVEMLGDPVGLATEIVDGFALAGRQLKRDIRGQSLHKGQSAITLVQTVFGAPFGSIGKVSNGLGDVVKKATKFKSQESDEEPRHVPEGIFHGGVIFSKSIAYGVTGFVKEPVRGAKRGGVKGFAKGVGRGTLQLIVSPVVGTLGVVEKVAQSVSNTTHLMDEKRFDGGRRPARDLIMTPLKSLSDSNVITEIEIHCVYIDGLSENVNAQVVVDVHSQGGGGPTRELGKYKSTTLRNHKGTPKFDQSWLIGITSLDTVIDINVFHKRKPMPKKLLGYIRFSVEDIYRDFEAVPAKLLSDTKAKMRLKRRKRVRGSIISELARASSQPVEVRDESWKQKIRQTSPSVLSDDVEDDSDSDSYEDDVEMLSNRSITVSEEYPPRPVAFELLDCASNAKMFLSIRYVNDMRRYA</sequence>
<dbReference type="PROSITE" id="PS50222">
    <property type="entry name" value="EF_HAND_2"/>
    <property type="match status" value="2"/>
</dbReference>
<evidence type="ECO:0000313" key="5">
    <source>
        <dbReference type="EnsemblProtists" id="PYU1_T010186"/>
    </source>
</evidence>
<evidence type="ECO:0000256" key="3">
    <source>
        <dbReference type="SAM" id="MobiDB-lite"/>
    </source>
</evidence>
<evidence type="ECO:0000256" key="1">
    <source>
        <dbReference type="ARBA" id="ARBA00006545"/>
    </source>
</evidence>
<feature type="compositionally biased region" description="Acidic residues" evidence="3">
    <location>
        <begin position="1927"/>
        <end position="1940"/>
    </location>
</feature>
<organism evidence="5 6">
    <name type="scientific">Globisporangium ultimum (strain ATCC 200006 / CBS 805.95 / DAOM BR144)</name>
    <name type="common">Pythium ultimum</name>
    <dbReference type="NCBI Taxonomy" id="431595"/>
    <lineage>
        <taxon>Eukaryota</taxon>
        <taxon>Sar</taxon>
        <taxon>Stramenopiles</taxon>
        <taxon>Oomycota</taxon>
        <taxon>Peronosporomycetes</taxon>
        <taxon>Pythiales</taxon>
        <taxon>Pythiaceae</taxon>
        <taxon>Globisporangium</taxon>
    </lineage>
</organism>
<proteinExistence type="inferred from homology"/>
<dbReference type="SUPFAM" id="SSF47473">
    <property type="entry name" value="EF-hand"/>
    <property type="match status" value="1"/>
</dbReference>
<evidence type="ECO:0000313" key="6">
    <source>
        <dbReference type="Proteomes" id="UP000019132"/>
    </source>
</evidence>
<feature type="region of interest" description="Disordered" evidence="3">
    <location>
        <begin position="1919"/>
        <end position="1940"/>
    </location>
</feature>
<dbReference type="EMBL" id="GL376623">
    <property type="status" value="NOT_ANNOTATED_CDS"/>
    <property type="molecule type" value="Genomic_DNA"/>
</dbReference>
<accession>K3WYY7</accession>
<dbReference type="InterPro" id="IPR002048">
    <property type="entry name" value="EF_hand_dom"/>
</dbReference>
<evidence type="ECO:0000256" key="2">
    <source>
        <dbReference type="ARBA" id="ARBA00022837"/>
    </source>
</evidence>
<dbReference type="InParanoid" id="K3WYY7"/>
<dbReference type="GO" id="GO:0006623">
    <property type="term" value="P:protein targeting to vacuole"/>
    <property type="evidence" value="ECO:0007669"/>
    <property type="project" value="TreeGrafter"/>
</dbReference>
<dbReference type="InterPro" id="IPR035892">
    <property type="entry name" value="C2_domain_sf"/>
</dbReference>
<comment type="similarity">
    <text evidence="1">Belongs to the VPS13 family.</text>
</comment>
<dbReference type="PANTHER" id="PTHR16166:SF93">
    <property type="entry name" value="INTERMEMBRANE LIPID TRANSFER PROTEIN VPS13"/>
    <property type="match status" value="1"/>
</dbReference>
<name>K3WYY7_GLOUD</name>
<dbReference type="PROSITE" id="PS00018">
    <property type="entry name" value="EF_HAND_1"/>
    <property type="match status" value="2"/>
</dbReference>
<dbReference type="InterPro" id="IPR011992">
    <property type="entry name" value="EF-hand-dom_pair"/>
</dbReference>